<evidence type="ECO:0000313" key="2">
    <source>
        <dbReference type="Proteomes" id="UP000281553"/>
    </source>
</evidence>
<dbReference type="EMBL" id="UYRU01068461">
    <property type="protein sequence ID" value="VDN17729.1"/>
    <property type="molecule type" value="Genomic_DNA"/>
</dbReference>
<dbReference type="OrthoDB" id="272549at2759"/>
<reference evidence="1 2" key="1">
    <citation type="submission" date="2018-11" db="EMBL/GenBank/DDBJ databases">
        <authorList>
            <consortium name="Pathogen Informatics"/>
        </authorList>
    </citation>
    <scope>NUCLEOTIDE SEQUENCE [LARGE SCALE GENOMIC DNA]</scope>
</reference>
<proteinExistence type="predicted"/>
<name>A0A3P7PBW9_DIBLA</name>
<keyword evidence="2" id="KW-1185">Reference proteome</keyword>
<dbReference type="InterPro" id="IPR032675">
    <property type="entry name" value="LRR_dom_sf"/>
</dbReference>
<dbReference type="AlphaFoldDB" id="A0A3P7PBW9"/>
<evidence type="ECO:0000313" key="1">
    <source>
        <dbReference type="EMBL" id="VDN17729.1"/>
    </source>
</evidence>
<sequence>MTGNPIKSKGGVHLAHALQTNDKLQFIDVGQCDQDITSCIAFITVLRKNSTLLGINLDRPLLFTIQEESTVQVKEMLCVSIRDLHLFIHKHGHVLLNSSF</sequence>
<protein>
    <submittedName>
        <fullName evidence="1">Uncharacterized protein</fullName>
    </submittedName>
</protein>
<organism evidence="1 2">
    <name type="scientific">Dibothriocephalus latus</name>
    <name type="common">Fish tapeworm</name>
    <name type="synonym">Diphyllobothrium latum</name>
    <dbReference type="NCBI Taxonomy" id="60516"/>
    <lineage>
        <taxon>Eukaryota</taxon>
        <taxon>Metazoa</taxon>
        <taxon>Spiralia</taxon>
        <taxon>Lophotrochozoa</taxon>
        <taxon>Platyhelminthes</taxon>
        <taxon>Cestoda</taxon>
        <taxon>Eucestoda</taxon>
        <taxon>Diphyllobothriidea</taxon>
        <taxon>Diphyllobothriidae</taxon>
        <taxon>Dibothriocephalus</taxon>
    </lineage>
</organism>
<accession>A0A3P7PBW9</accession>
<dbReference type="Proteomes" id="UP000281553">
    <property type="component" value="Unassembled WGS sequence"/>
</dbReference>
<dbReference type="Gene3D" id="3.80.10.10">
    <property type="entry name" value="Ribonuclease Inhibitor"/>
    <property type="match status" value="1"/>
</dbReference>
<gene>
    <name evidence="1" type="ORF">DILT_LOCUS13005</name>
</gene>
<dbReference type="SUPFAM" id="SSF52047">
    <property type="entry name" value="RNI-like"/>
    <property type="match status" value="1"/>
</dbReference>